<evidence type="ECO:0000313" key="3">
    <source>
        <dbReference type="Proteomes" id="UP001217417"/>
    </source>
</evidence>
<keyword evidence="1" id="KW-0812">Transmembrane</keyword>
<proteinExistence type="predicted"/>
<keyword evidence="1" id="KW-1133">Transmembrane helix</keyword>
<dbReference type="EMBL" id="JARPMG010000005">
    <property type="protein sequence ID" value="KAJ8100188.1"/>
    <property type="molecule type" value="Genomic_DNA"/>
</dbReference>
<dbReference type="AlphaFoldDB" id="A0AAD7QRW1"/>
<dbReference type="GeneID" id="80882639"/>
<evidence type="ECO:0000313" key="2">
    <source>
        <dbReference type="EMBL" id="KAJ8100188.1"/>
    </source>
</evidence>
<keyword evidence="1" id="KW-0472">Membrane</keyword>
<keyword evidence="3" id="KW-1185">Reference proteome</keyword>
<organism evidence="2 3">
    <name type="scientific">Lipomyces tetrasporus</name>
    <dbReference type="NCBI Taxonomy" id="54092"/>
    <lineage>
        <taxon>Eukaryota</taxon>
        <taxon>Fungi</taxon>
        <taxon>Dikarya</taxon>
        <taxon>Ascomycota</taxon>
        <taxon>Saccharomycotina</taxon>
        <taxon>Lipomycetes</taxon>
        <taxon>Lipomycetales</taxon>
        <taxon>Lipomycetaceae</taxon>
        <taxon>Lipomyces</taxon>
    </lineage>
</organism>
<sequence length="57" mass="6535">MVVFKLYSRLPGTWAVATVDFALLSFTIVLFSANTQYAQRNYNLEADHRSMYLSNKA</sequence>
<gene>
    <name evidence="2" type="ORF">POJ06DRAFT_252000</name>
</gene>
<dbReference type="Proteomes" id="UP001217417">
    <property type="component" value="Unassembled WGS sequence"/>
</dbReference>
<dbReference type="RefSeq" id="XP_056043638.1">
    <property type="nucleotide sequence ID" value="XM_056187473.1"/>
</dbReference>
<comment type="caution">
    <text evidence="2">The sequence shown here is derived from an EMBL/GenBank/DDBJ whole genome shotgun (WGS) entry which is preliminary data.</text>
</comment>
<feature type="transmembrane region" description="Helical" evidence="1">
    <location>
        <begin position="12"/>
        <end position="33"/>
    </location>
</feature>
<reference evidence="2" key="1">
    <citation type="submission" date="2023-03" db="EMBL/GenBank/DDBJ databases">
        <title>Near-Complete genome sequence of Lipomyces tetrasporous NRRL Y-64009, an oleaginous yeast capable of growing on lignocellulosic hydrolysates.</title>
        <authorList>
            <consortium name="Lawrence Berkeley National Laboratory"/>
            <person name="Jagtap S.S."/>
            <person name="Liu J.-J."/>
            <person name="Walukiewicz H.E."/>
            <person name="Pangilinan J."/>
            <person name="Lipzen A."/>
            <person name="Ahrendt S."/>
            <person name="Koriabine M."/>
            <person name="Cobaugh K."/>
            <person name="Salamov A."/>
            <person name="Yoshinaga Y."/>
            <person name="Ng V."/>
            <person name="Daum C."/>
            <person name="Grigoriev I.V."/>
            <person name="Slininger P.J."/>
            <person name="Dien B.S."/>
            <person name="Jin Y.-S."/>
            <person name="Rao C.V."/>
        </authorList>
    </citation>
    <scope>NUCLEOTIDE SEQUENCE</scope>
    <source>
        <strain evidence="2">NRRL Y-64009</strain>
    </source>
</reference>
<accession>A0AAD7QRW1</accession>
<name>A0AAD7QRW1_9ASCO</name>
<evidence type="ECO:0000256" key="1">
    <source>
        <dbReference type="SAM" id="Phobius"/>
    </source>
</evidence>
<protein>
    <submittedName>
        <fullName evidence="2">Uncharacterized protein</fullName>
    </submittedName>
</protein>